<evidence type="ECO:0000256" key="1">
    <source>
        <dbReference type="SAM" id="MobiDB-lite"/>
    </source>
</evidence>
<dbReference type="RefSeq" id="WP_171267256.1">
    <property type="nucleotide sequence ID" value="NZ_CP039543.1"/>
</dbReference>
<accession>A0ABX6NHL3</accession>
<dbReference type="Proteomes" id="UP000503251">
    <property type="component" value="Chromosome"/>
</dbReference>
<feature type="compositionally biased region" description="Low complexity" evidence="1">
    <location>
        <begin position="45"/>
        <end position="58"/>
    </location>
</feature>
<reference evidence="2 3" key="1">
    <citation type="submission" date="2019-04" db="EMBL/GenBank/DDBJ databases">
        <title>Isolation and culture of sulfate reducing bacteria from the cold seep of the South China Sea.</title>
        <authorList>
            <person name="Sun C."/>
            <person name="Liu R."/>
        </authorList>
    </citation>
    <scope>NUCLEOTIDE SEQUENCE [LARGE SCALE GENOMIC DNA]</scope>
    <source>
        <strain evidence="2 3">CS1</strain>
    </source>
</reference>
<keyword evidence="3" id="KW-1185">Reference proteome</keyword>
<feature type="compositionally biased region" description="Polar residues" evidence="1">
    <location>
        <begin position="194"/>
        <end position="205"/>
    </location>
</feature>
<evidence type="ECO:0000313" key="3">
    <source>
        <dbReference type="Proteomes" id="UP000503251"/>
    </source>
</evidence>
<feature type="region of interest" description="Disordered" evidence="1">
    <location>
        <begin position="42"/>
        <end position="98"/>
    </location>
</feature>
<evidence type="ECO:0000313" key="2">
    <source>
        <dbReference type="EMBL" id="QJT09237.1"/>
    </source>
</evidence>
<feature type="region of interest" description="Disordered" evidence="1">
    <location>
        <begin position="233"/>
        <end position="252"/>
    </location>
</feature>
<protein>
    <submittedName>
        <fullName evidence="2">Uncharacterized protein</fullName>
    </submittedName>
</protein>
<gene>
    <name evidence="2" type="ORF">E8L03_09930</name>
</gene>
<feature type="region of interest" description="Disordered" evidence="1">
    <location>
        <begin position="186"/>
        <end position="215"/>
    </location>
</feature>
<proteinExistence type="predicted"/>
<name>A0ABX6NHL3_9BACT</name>
<organism evidence="2 3">
    <name type="scientific">Oceanidesulfovibrio marinus</name>
    <dbReference type="NCBI Taxonomy" id="370038"/>
    <lineage>
        <taxon>Bacteria</taxon>
        <taxon>Pseudomonadati</taxon>
        <taxon>Thermodesulfobacteriota</taxon>
        <taxon>Desulfovibrionia</taxon>
        <taxon>Desulfovibrionales</taxon>
        <taxon>Desulfovibrionaceae</taxon>
        <taxon>Oceanidesulfovibrio</taxon>
    </lineage>
</organism>
<sequence length="313" mass="32891">MRSRVLLAVLAALLLTAAVAVSLWRVPALRQLVLPEARNAPLTQPEAAPAGSSSAGEAVQGREETGGGASSVATTEDAARPAPSTGIAPEQGGREACPTQMLDPIADFARYIAERYAEWRQRGGVFLPARDLAALYGLDVYALPQGEQPPSPGVTPVALQLGYFVVGPRFVETLVAQGEALRPVQERDLAESGGDSNTQRQNVGENGQDAETGEEWTRGLLMQTAAKARNLAACRDRESQTQQPGDGTAQEAGRTDCRFAHAFMQGLAGPEVDVGRLEAQTAAVLQDLAGRLETRAGTLGQQNAKQNGQGAAQ</sequence>
<dbReference type="EMBL" id="CP039543">
    <property type="protein sequence ID" value="QJT09237.1"/>
    <property type="molecule type" value="Genomic_DNA"/>
</dbReference>